<evidence type="ECO:0000313" key="3">
    <source>
        <dbReference type="Proteomes" id="UP000663090"/>
    </source>
</evidence>
<dbReference type="PROSITE" id="PS51186">
    <property type="entry name" value="GNAT"/>
    <property type="match status" value="1"/>
</dbReference>
<accession>A0ABX7NHY9</accession>
<dbReference type="InterPro" id="IPR016181">
    <property type="entry name" value="Acyl_CoA_acyltransferase"/>
</dbReference>
<dbReference type="CDD" id="cd04301">
    <property type="entry name" value="NAT_SF"/>
    <property type="match status" value="1"/>
</dbReference>
<dbReference type="RefSeq" id="WP_206717608.1">
    <property type="nucleotide sequence ID" value="NZ_CP071091.1"/>
</dbReference>
<feature type="domain" description="N-acetyltransferase" evidence="1">
    <location>
        <begin position="133"/>
        <end position="271"/>
    </location>
</feature>
<sequence length="271" mass="29629">MHSATQAEIDESHAQFRGAWRRMALGSRAGEVVERPEVYLAACHVAWDMMNTAFLRAPVESEQGLAAAAASAARYFSMGKHPWSFIVSEDWLSPQVRAQAASILAWYKLKPLTSVTGMVCDRLAEPTRPPSSLEVRPVVNAWGRQAVADINALSYDMPRELGREAMDVESFFGTESRGFVACQGDAAASSSVVIRVDGVAYIALVATRPEHRRIGAAESALRRALSEARESWGIERSVLHATEAGFPLYTRLGYRPVTRFTIYSAPAPGLS</sequence>
<dbReference type="SUPFAM" id="SSF55729">
    <property type="entry name" value="Acyl-CoA N-acyltransferases (Nat)"/>
    <property type="match status" value="1"/>
</dbReference>
<dbReference type="Gene3D" id="3.40.630.30">
    <property type="match status" value="1"/>
</dbReference>
<evidence type="ECO:0000313" key="2">
    <source>
        <dbReference type="EMBL" id="QSQ15923.1"/>
    </source>
</evidence>
<keyword evidence="3" id="KW-1185">Reference proteome</keyword>
<dbReference type="InterPro" id="IPR000182">
    <property type="entry name" value="GNAT_dom"/>
</dbReference>
<evidence type="ECO:0000259" key="1">
    <source>
        <dbReference type="PROSITE" id="PS51186"/>
    </source>
</evidence>
<dbReference type="Proteomes" id="UP000663090">
    <property type="component" value="Chromosome"/>
</dbReference>
<dbReference type="Pfam" id="PF13527">
    <property type="entry name" value="Acetyltransf_9"/>
    <property type="match status" value="1"/>
</dbReference>
<name>A0ABX7NHY9_9BACT</name>
<reference evidence="2 3" key="1">
    <citation type="submission" date="2021-02" db="EMBL/GenBank/DDBJ databases">
        <title>De Novo genome assembly of isolated myxobacteria.</title>
        <authorList>
            <person name="Stevens D.C."/>
        </authorList>
    </citation>
    <scope>NUCLEOTIDE SEQUENCE [LARGE SCALE GENOMIC DNA]</scope>
    <source>
        <strain evidence="2 3">SCHIC003</strain>
    </source>
</reference>
<gene>
    <name evidence="2" type="ORF">JY572_07690</name>
</gene>
<organism evidence="2 3">
    <name type="scientific">Myxococcus landrumensis</name>
    <dbReference type="NCBI Taxonomy" id="2813577"/>
    <lineage>
        <taxon>Bacteria</taxon>
        <taxon>Pseudomonadati</taxon>
        <taxon>Myxococcota</taxon>
        <taxon>Myxococcia</taxon>
        <taxon>Myxococcales</taxon>
        <taxon>Cystobacterineae</taxon>
        <taxon>Myxococcaceae</taxon>
        <taxon>Myxococcus</taxon>
    </lineage>
</organism>
<dbReference type="EMBL" id="CP071091">
    <property type="protein sequence ID" value="QSQ15923.1"/>
    <property type="molecule type" value="Genomic_DNA"/>
</dbReference>
<proteinExistence type="predicted"/>
<protein>
    <submittedName>
        <fullName evidence="2">GNAT family N-acetyltransferase</fullName>
    </submittedName>
</protein>